<dbReference type="EnsemblPlants" id="ONIVA12G06510.1">
    <property type="protein sequence ID" value="ONIVA12G06510.1"/>
    <property type="gene ID" value="ONIVA12G06510"/>
</dbReference>
<keyword evidence="2" id="KW-1185">Reference proteome</keyword>
<proteinExistence type="predicted"/>
<protein>
    <submittedName>
        <fullName evidence="1">Uncharacterized protein</fullName>
    </submittedName>
</protein>
<evidence type="ECO:0000313" key="2">
    <source>
        <dbReference type="Proteomes" id="UP000006591"/>
    </source>
</evidence>
<organism evidence="1">
    <name type="scientific">Oryza nivara</name>
    <name type="common">Indian wild rice</name>
    <name type="synonym">Oryza sativa f. spontanea</name>
    <dbReference type="NCBI Taxonomy" id="4536"/>
    <lineage>
        <taxon>Eukaryota</taxon>
        <taxon>Viridiplantae</taxon>
        <taxon>Streptophyta</taxon>
        <taxon>Embryophyta</taxon>
        <taxon>Tracheophyta</taxon>
        <taxon>Spermatophyta</taxon>
        <taxon>Magnoliopsida</taxon>
        <taxon>Liliopsida</taxon>
        <taxon>Poales</taxon>
        <taxon>Poaceae</taxon>
        <taxon>BOP clade</taxon>
        <taxon>Oryzoideae</taxon>
        <taxon>Oryzeae</taxon>
        <taxon>Oryzinae</taxon>
        <taxon>Oryza</taxon>
    </lineage>
</organism>
<dbReference type="Proteomes" id="UP000006591">
    <property type="component" value="Chromosome 12"/>
</dbReference>
<reference evidence="1" key="2">
    <citation type="submission" date="2018-04" db="EMBL/GenBank/DDBJ databases">
        <title>OnivRS2 (Oryza nivara Reference Sequence Version 2).</title>
        <authorList>
            <person name="Zhang J."/>
            <person name="Kudrna D."/>
            <person name="Lee S."/>
            <person name="Talag J."/>
            <person name="Rajasekar S."/>
            <person name="Welchert J."/>
            <person name="Hsing Y.-I."/>
            <person name="Wing R.A."/>
        </authorList>
    </citation>
    <scope>NUCLEOTIDE SEQUENCE [LARGE SCALE GENOMIC DNA]</scope>
    <source>
        <strain evidence="1">SL10</strain>
    </source>
</reference>
<reference evidence="1" key="1">
    <citation type="submission" date="2015-04" db="UniProtKB">
        <authorList>
            <consortium name="EnsemblPlants"/>
        </authorList>
    </citation>
    <scope>IDENTIFICATION</scope>
    <source>
        <strain evidence="1">SL10</strain>
    </source>
</reference>
<sequence length="65" mass="7414">MYNGTCGTGRWPCRSSCRPTSVLVAAMTELPFSFLLFPDLVTEPTAPTTSFYRIWWTLSKNQHIK</sequence>
<evidence type="ECO:0000313" key="1">
    <source>
        <dbReference type="EnsemblPlants" id="ONIVA12G06510.1"/>
    </source>
</evidence>
<dbReference type="HOGENOM" id="CLU_2853623_0_0_1"/>
<dbReference type="AlphaFoldDB" id="A0A0E0J8A8"/>
<accession>A0A0E0J8A8</accession>
<dbReference type="Gramene" id="ONIVA12G06510.1">
    <property type="protein sequence ID" value="ONIVA12G06510.1"/>
    <property type="gene ID" value="ONIVA12G06510"/>
</dbReference>
<name>A0A0E0J8A8_ORYNI</name>